<gene>
    <name evidence="2" type="ORF">CVT26_011556</name>
</gene>
<dbReference type="STRING" id="231916.A0A409W948"/>
<evidence type="ECO:0000313" key="3">
    <source>
        <dbReference type="Proteomes" id="UP000284706"/>
    </source>
</evidence>
<dbReference type="Proteomes" id="UP000284706">
    <property type="component" value="Unassembled WGS sequence"/>
</dbReference>
<dbReference type="InterPro" id="IPR032675">
    <property type="entry name" value="LRR_dom_sf"/>
</dbReference>
<name>A0A409W948_9AGAR</name>
<proteinExistence type="predicted"/>
<evidence type="ECO:0000256" key="1">
    <source>
        <dbReference type="SAM" id="Coils"/>
    </source>
</evidence>
<dbReference type="AlphaFoldDB" id="A0A409W948"/>
<evidence type="ECO:0008006" key="4">
    <source>
        <dbReference type="Google" id="ProtNLM"/>
    </source>
</evidence>
<feature type="coiled-coil region" evidence="1">
    <location>
        <begin position="600"/>
        <end position="627"/>
    </location>
</feature>
<sequence length="1107" mass="125667">MPVQIAQFARMACLLCTSPETLLKFDGHCLSLDGSPCTPCSKVAELRSKMEGAQEKLRLKMEVAQEKFRQEMDALIKEYKELLPELNDVHDPICRRLPPEIVSTIFQTCAPSAPFENLNCFESPFIALRRRLSLGAVSRSWRRIAISTPQLWDYLFVRLDPDNISRTAEVLPHWLSRSGSLPLSVSVGCRSNYLPSKEIDGLADMLKHESSRWKTLDIHGPAEFCHLFLGKGEGELVFPMLQSLLLKQWSRSVGEADLGGQVVMPNLVEMKLSFVKWGTFNIQWAFVTRIRLNDMSIDDCLLLLQNAPLIKYCRIADLCPRYNEGPLMRRVIVHGQMESFSISESRVADIDDILHQLSLPALRKLHLECTSERQKLAPGSLASFFRRSSGTLESLWLENIISDTDDLVSALSEVPSLICLYFSAVYCLQGNLSPDIFFKRLSLVSGENGAQGAAFLPRLQELRFRPLQSFSWDLLPPIFGIPHETGFDGPPGRPLKFFSLLWMENENRDPWIPYMDTTTSTKLWSVKETGRLFPPFLTVLGTYTEPVKDLVLSKLEAETSELPKTISKMGCVFCDSPELPSLENPCHLSDESSCITCSKIKELRWRKERITEKFLQAEREMNDVVNEYHRILPHINAAHDSLFRRLPLEVISIIFQFHAPPIPFERLRACDSDINVWAEVNKRLVLGAVCRSWRRAALSTHQLWNYILVRMDSRDLIRDKGIIREWLRRSGRLPLSIHVTCYRSPDTSSKFSDILHLLHRESARWQSLDLCISLEHTARFIGEQSGNVVSPNLQSLKLEPDFRDDSFVGFGRNCVMPKPVDVFLSYVPYKTMEIPWALVTWVNLERPSIEECLDLLRNAPQIKFCKLVELCSRHFGASAITPSSITTHHQIDDLAIDWPDFGALRDFLDLVSFPALKRLRLRAGEDGLSGRPLAAFFRRSRCRLETLVAFDSISDTDDLVAALAEVPSLVELEVSAHSCTEVNLSPVPFFRRLSLIPTENGAQEPVFLPNLQSLEFHPLQAFSWDLLPPIFGLSSQAMVDRPLNRPLRSFHLTCSANVDKDSLPAMDEKMKLALLAVRDAGLRLYISPLHTFMGLPDLRLEGDTSDP</sequence>
<reference evidence="2 3" key="1">
    <citation type="journal article" date="2018" name="Evol. Lett.">
        <title>Horizontal gene cluster transfer increased hallucinogenic mushroom diversity.</title>
        <authorList>
            <person name="Reynolds H.T."/>
            <person name="Vijayakumar V."/>
            <person name="Gluck-Thaler E."/>
            <person name="Korotkin H.B."/>
            <person name="Matheny P.B."/>
            <person name="Slot J.C."/>
        </authorList>
    </citation>
    <scope>NUCLEOTIDE SEQUENCE [LARGE SCALE GENOMIC DNA]</scope>
    <source>
        <strain evidence="2 3">SRW20</strain>
    </source>
</reference>
<evidence type="ECO:0000313" key="2">
    <source>
        <dbReference type="EMBL" id="PPQ75019.1"/>
    </source>
</evidence>
<dbReference type="EMBL" id="NHYE01005295">
    <property type="protein sequence ID" value="PPQ75019.1"/>
    <property type="molecule type" value="Genomic_DNA"/>
</dbReference>
<dbReference type="InParanoid" id="A0A409W948"/>
<organism evidence="2 3">
    <name type="scientific">Gymnopilus dilepis</name>
    <dbReference type="NCBI Taxonomy" id="231916"/>
    <lineage>
        <taxon>Eukaryota</taxon>
        <taxon>Fungi</taxon>
        <taxon>Dikarya</taxon>
        <taxon>Basidiomycota</taxon>
        <taxon>Agaricomycotina</taxon>
        <taxon>Agaricomycetes</taxon>
        <taxon>Agaricomycetidae</taxon>
        <taxon>Agaricales</taxon>
        <taxon>Agaricineae</taxon>
        <taxon>Hymenogastraceae</taxon>
        <taxon>Gymnopilus</taxon>
    </lineage>
</organism>
<keyword evidence="3" id="KW-1185">Reference proteome</keyword>
<dbReference type="SUPFAM" id="SSF52047">
    <property type="entry name" value="RNI-like"/>
    <property type="match status" value="2"/>
</dbReference>
<dbReference type="Gene3D" id="1.20.1280.50">
    <property type="match status" value="1"/>
</dbReference>
<dbReference type="PANTHER" id="PTHR38926:SF5">
    <property type="entry name" value="F-BOX AND LEUCINE-RICH REPEAT PROTEIN 6"/>
    <property type="match status" value="1"/>
</dbReference>
<accession>A0A409W948</accession>
<keyword evidence="1" id="KW-0175">Coiled coil</keyword>
<dbReference type="Gene3D" id="3.80.10.10">
    <property type="entry name" value="Ribonuclease Inhibitor"/>
    <property type="match status" value="1"/>
</dbReference>
<dbReference type="PANTHER" id="PTHR38926">
    <property type="entry name" value="F-BOX DOMAIN CONTAINING PROTEIN, EXPRESSED"/>
    <property type="match status" value="1"/>
</dbReference>
<protein>
    <recommendedName>
        <fullName evidence="4">F-box domain-containing protein</fullName>
    </recommendedName>
</protein>
<dbReference type="OrthoDB" id="2917109at2759"/>
<comment type="caution">
    <text evidence="2">The sequence shown here is derived from an EMBL/GenBank/DDBJ whole genome shotgun (WGS) entry which is preliminary data.</text>
</comment>